<dbReference type="EMBL" id="CAJNOH010000022">
    <property type="protein sequence ID" value="CAF0770178.1"/>
    <property type="molecule type" value="Genomic_DNA"/>
</dbReference>
<comment type="catalytic activity">
    <reaction evidence="19">
        <text>L-threonyl-[protein] + ATP = O-phospho-L-threonyl-[protein] + ADP + H(+)</text>
        <dbReference type="Rhea" id="RHEA:46608"/>
        <dbReference type="Rhea" id="RHEA-COMP:11060"/>
        <dbReference type="Rhea" id="RHEA-COMP:11605"/>
        <dbReference type="ChEBI" id="CHEBI:15378"/>
        <dbReference type="ChEBI" id="CHEBI:30013"/>
        <dbReference type="ChEBI" id="CHEBI:30616"/>
        <dbReference type="ChEBI" id="CHEBI:61977"/>
        <dbReference type="ChEBI" id="CHEBI:456216"/>
        <dbReference type="EC" id="2.7.11.1"/>
    </reaction>
</comment>
<evidence type="ECO:0000256" key="7">
    <source>
        <dbReference type="ARBA" id="ARBA00022490"/>
    </source>
</evidence>
<comment type="cofactor">
    <cofactor evidence="1">
        <name>Mg(2+)</name>
        <dbReference type="ChEBI" id="CHEBI:18420"/>
    </cofactor>
</comment>
<protein>
    <recommendedName>
        <fullName evidence="6">non-specific serine/threonine protein kinase</fullName>
        <ecNumber evidence="6">2.7.11.1</ecNumber>
    </recommendedName>
</protein>
<dbReference type="PANTHER" id="PTHR24055">
    <property type="entry name" value="MITOGEN-ACTIVATED PROTEIN KINASE"/>
    <property type="match status" value="1"/>
</dbReference>
<evidence type="ECO:0000313" key="24">
    <source>
        <dbReference type="EMBL" id="CAF0770178.1"/>
    </source>
</evidence>
<dbReference type="Gene3D" id="3.30.200.20">
    <property type="entry name" value="Phosphorylase Kinase, domain 1"/>
    <property type="match status" value="1"/>
</dbReference>
<comment type="catalytic activity">
    <reaction evidence="20">
        <text>L-seryl-[protein] + ATP = O-phospho-L-seryl-[protein] + ADP + H(+)</text>
        <dbReference type="Rhea" id="RHEA:17989"/>
        <dbReference type="Rhea" id="RHEA-COMP:9863"/>
        <dbReference type="Rhea" id="RHEA-COMP:11604"/>
        <dbReference type="ChEBI" id="CHEBI:15378"/>
        <dbReference type="ChEBI" id="CHEBI:29999"/>
        <dbReference type="ChEBI" id="CHEBI:30616"/>
        <dbReference type="ChEBI" id="CHEBI:83421"/>
        <dbReference type="ChEBI" id="CHEBI:456216"/>
        <dbReference type="EC" id="2.7.11.1"/>
    </reaction>
</comment>
<dbReference type="EC" id="2.7.11.1" evidence="6"/>
<evidence type="ECO:0000256" key="15">
    <source>
        <dbReference type="ARBA" id="ARBA00022842"/>
    </source>
</evidence>
<feature type="compositionally biased region" description="Polar residues" evidence="22">
    <location>
        <begin position="592"/>
        <end position="601"/>
    </location>
</feature>
<dbReference type="InterPro" id="IPR050117">
    <property type="entry name" value="MAPK"/>
</dbReference>
<dbReference type="PROSITE" id="PS00108">
    <property type="entry name" value="PROTEIN_KINASE_ST"/>
    <property type="match status" value="1"/>
</dbReference>
<dbReference type="Proteomes" id="UP000663889">
    <property type="component" value="Unassembled WGS sequence"/>
</dbReference>
<evidence type="ECO:0000256" key="18">
    <source>
        <dbReference type="ARBA" id="ARBA00023273"/>
    </source>
</evidence>
<feature type="compositionally biased region" description="Low complexity" evidence="22">
    <location>
        <begin position="298"/>
        <end position="308"/>
    </location>
</feature>
<dbReference type="GO" id="GO:0005524">
    <property type="term" value="F:ATP binding"/>
    <property type="evidence" value="ECO:0007669"/>
    <property type="project" value="UniProtKB-UniRule"/>
</dbReference>
<feature type="region of interest" description="Disordered" evidence="22">
    <location>
        <begin position="570"/>
        <end position="609"/>
    </location>
</feature>
<evidence type="ECO:0000256" key="14">
    <source>
        <dbReference type="ARBA" id="ARBA00022840"/>
    </source>
</evidence>
<dbReference type="Pfam" id="PF00069">
    <property type="entry name" value="Pkinase"/>
    <property type="match status" value="1"/>
</dbReference>
<dbReference type="InterPro" id="IPR017441">
    <property type="entry name" value="Protein_kinase_ATP_BS"/>
</dbReference>
<comment type="similarity">
    <text evidence="5">Belongs to the protein kinase superfamily. CMGC Ser/Thr protein kinase family. CDC2/CDKX subfamily.</text>
</comment>
<keyword evidence="28" id="KW-1185">Reference proteome</keyword>
<evidence type="ECO:0000313" key="26">
    <source>
        <dbReference type="EMBL" id="CAF0813585.1"/>
    </source>
</evidence>
<comment type="caution">
    <text evidence="25">The sequence shown here is derived from an EMBL/GenBank/DDBJ whole genome shotgun (WGS) entry which is preliminary data.</text>
</comment>
<evidence type="ECO:0000256" key="1">
    <source>
        <dbReference type="ARBA" id="ARBA00001946"/>
    </source>
</evidence>
<evidence type="ECO:0000256" key="17">
    <source>
        <dbReference type="ARBA" id="ARBA00023242"/>
    </source>
</evidence>
<evidence type="ECO:0000256" key="22">
    <source>
        <dbReference type="SAM" id="MobiDB-lite"/>
    </source>
</evidence>
<evidence type="ECO:0000259" key="23">
    <source>
        <dbReference type="PROSITE" id="PS50011"/>
    </source>
</evidence>
<proteinExistence type="inferred from homology"/>
<dbReference type="GO" id="GO:0004674">
    <property type="term" value="F:protein serine/threonine kinase activity"/>
    <property type="evidence" value="ECO:0007669"/>
    <property type="project" value="UniProtKB-KW"/>
</dbReference>
<evidence type="ECO:0000256" key="9">
    <source>
        <dbReference type="ARBA" id="ARBA00022553"/>
    </source>
</evidence>
<evidence type="ECO:0000256" key="3">
    <source>
        <dbReference type="ARBA" id="ARBA00004138"/>
    </source>
</evidence>
<dbReference type="InterPro" id="IPR000719">
    <property type="entry name" value="Prot_kinase_dom"/>
</dbReference>
<feature type="region of interest" description="Disordered" evidence="22">
    <location>
        <begin position="409"/>
        <end position="428"/>
    </location>
</feature>
<keyword evidence="17" id="KW-0539">Nucleus</keyword>
<dbReference type="EMBL" id="CAJNOL010000064">
    <property type="protein sequence ID" value="CAF0806473.1"/>
    <property type="molecule type" value="Genomic_DNA"/>
</dbReference>
<dbReference type="FunFam" id="3.30.200.20:FF:000071">
    <property type="entry name" value="serine/threonine-protein kinase MAK isoform X1"/>
    <property type="match status" value="1"/>
</dbReference>
<evidence type="ECO:0000313" key="27">
    <source>
        <dbReference type="EMBL" id="CAF0845841.1"/>
    </source>
</evidence>
<evidence type="ECO:0000256" key="20">
    <source>
        <dbReference type="ARBA" id="ARBA00048679"/>
    </source>
</evidence>
<dbReference type="SUPFAM" id="SSF56112">
    <property type="entry name" value="Protein kinase-like (PK-like)"/>
    <property type="match status" value="1"/>
</dbReference>
<dbReference type="InterPro" id="IPR008271">
    <property type="entry name" value="Ser/Thr_kinase_AS"/>
</dbReference>
<dbReference type="GO" id="GO:0005929">
    <property type="term" value="C:cilium"/>
    <property type="evidence" value="ECO:0007669"/>
    <property type="project" value="UniProtKB-SubCell"/>
</dbReference>
<keyword evidence="13" id="KW-0418">Kinase</keyword>
<reference evidence="25" key="1">
    <citation type="submission" date="2021-02" db="EMBL/GenBank/DDBJ databases">
        <authorList>
            <person name="Nowell W R."/>
        </authorList>
    </citation>
    <scope>NUCLEOTIDE SEQUENCE</scope>
</reference>
<dbReference type="AlphaFoldDB" id="A0A813T4N9"/>
<keyword evidence="18" id="KW-0966">Cell projection</keyword>
<evidence type="ECO:0000256" key="6">
    <source>
        <dbReference type="ARBA" id="ARBA00012513"/>
    </source>
</evidence>
<keyword evidence="16" id="KW-0206">Cytoskeleton</keyword>
<feature type="region of interest" description="Disordered" evidence="22">
    <location>
        <begin position="356"/>
        <end position="395"/>
    </location>
</feature>
<evidence type="ECO:0000256" key="19">
    <source>
        <dbReference type="ARBA" id="ARBA00047899"/>
    </source>
</evidence>
<feature type="region of interest" description="Disordered" evidence="22">
    <location>
        <begin position="298"/>
        <end position="334"/>
    </location>
</feature>
<evidence type="ECO:0000256" key="16">
    <source>
        <dbReference type="ARBA" id="ARBA00023212"/>
    </source>
</evidence>
<evidence type="ECO:0000256" key="4">
    <source>
        <dbReference type="ARBA" id="ARBA00004245"/>
    </source>
</evidence>
<dbReference type="PROSITE" id="PS50011">
    <property type="entry name" value="PROTEIN_KINASE_DOM"/>
    <property type="match status" value="1"/>
</dbReference>
<gene>
    <name evidence="25" type="ORF">JXQ802_LOCUS4505</name>
    <name evidence="26" type="ORF">JXQ802_LOCUS4838</name>
    <name evidence="24" type="ORF">PYM288_LOCUS3066</name>
    <name evidence="27" type="ORF">SEV965_LOCUS2851</name>
</gene>
<dbReference type="PROSITE" id="PS00107">
    <property type="entry name" value="PROTEIN_KINASE_ATP"/>
    <property type="match status" value="1"/>
</dbReference>
<dbReference type="GO" id="GO:0005634">
    <property type="term" value="C:nucleus"/>
    <property type="evidence" value="ECO:0007669"/>
    <property type="project" value="UniProtKB-SubCell"/>
</dbReference>
<keyword evidence="8" id="KW-0723">Serine/threonine-protein kinase</keyword>
<organism evidence="25 28">
    <name type="scientific">Rotaria sordida</name>
    <dbReference type="NCBI Taxonomy" id="392033"/>
    <lineage>
        <taxon>Eukaryota</taxon>
        <taxon>Metazoa</taxon>
        <taxon>Spiralia</taxon>
        <taxon>Gnathifera</taxon>
        <taxon>Rotifera</taxon>
        <taxon>Eurotatoria</taxon>
        <taxon>Bdelloidea</taxon>
        <taxon>Philodinida</taxon>
        <taxon>Philodinidae</taxon>
        <taxon>Rotaria</taxon>
    </lineage>
</organism>
<dbReference type="Proteomes" id="UP000663870">
    <property type="component" value="Unassembled WGS sequence"/>
</dbReference>
<name>A0A813T4N9_9BILA</name>
<keyword evidence="11" id="KW-0479">Metal-binding</keyword>
<feature type="region of interest" description="Disordered" evidence="22">
    <location>
        <begin position="443"/>
        <end position="469"/>
    </location>
</feature>
<evidence type="ECO:0000256" key="10">
    <source>
        <dbReference type="ARBA" id="ARBA00022679"/>
    </source>
</evidence>
<feature type="compositionally biased region" description="Polar residues" evidence="22">
    <location>
        <begin position="356"/>
        <end position="383"/>
    </location>
</feature>
<comment type="subcellular location">
    <subcellularLocation>
        <location evidence="3">Cell projection</location>
        <location evidence="3">Cilium</location>
    </subcellularLocation>
    <subcellularLocation>
        <location evidence="4">Cytoplasm</location>
        <location evidence="4">Cytoskeleton</location>
    </subcellularLocation>
    <subcellularLocation>
        <location evidence="2">Nucleus</location>
    </subcellularLocation>
</comment>
<evidence type="ECO:0000256" key="13">
    <source>
        <dbReference type="ARBA" id="ARBA00022777"/>
    </source>
</evidence>
<evidence type="ECO:0000256" key="11">
    <source>
        <dbReference type="ARBA" id="ARBA00022723"/>
    </source>
</evidence>
<dbReference type="GO" id="GO:0005856">
    <property type="term" value="C:cytoskeleton"/>
    <property type="evidence" value="ECO:0007669"/>
    <property type="project" value="UniProtKB-SubCell"/>
</dbReference>
<keyword evidence="15" id="KW-0460">Magnesium</keyword>
<dbReference type="Proteomes" id="UP000663854">
    <property type="component" value="Unassembled WGS sequence"/>
</dbReference>
<dbReference type="CDD" id="cd07830">
    <property type="entry name" value="STKc_MAK_like"/>
    <property type="match status" value="1"/>
</dbReference>
<keyword evidence="9" id="KW-0597">Phosphoprotein</keyword>
<evidence type="ECO:0000256" key="2">
    <source>
        <dbReference type="ARBA" id="ARBA00004123"/>
    </source>
</evidence>
<feature type="binding site" evidence="21">
    <location>
        <position position="34"/>
    </location>
    <ligand>
        <name>ATP</name>
        <dbReference type="ChEBI" id="CHEBI:30616"/>
    </ligand>
</feature>
<dbReference type="GO" id="GO:0046872">
    <property type="term" value="F:metal ion binding"/>
    <property type="evidence" value="ECO:0007669"/>
    <property type="project" value="UniProtKB-KW"/>
</dbReference>
<evidence type="ECO:0000256" key="5">
    <source>
        <dbReference type="ARBA" id="ARBA00006485"/>
    </source>
</evidence>
<keyword evidence="12 21" id="KW-0547">Nucleotide-binding</keyword>
<dbReference type="EMBL" id="CAJNOU010000069">
    <property type="protein sequence ID" value="CAF0845841.1"/>
    <property type="molecule type" value="Genomic_DNA"/>
</dbReference>
<evidence type="ECO:0000256" key="8">
    <source>
        <dbReference type="ARBA" id="ARBA00022527"/>
    </source>
</evidence>
<accession>A0A813T4N9</accession>
<feature type="domain" description="Protein kinase" evidence="23">
    <location>
        <begin position="4"/>
        <end position="285"/>
    </location>
</feature>
<evidence type="ECO:0000256" key="12">
    <source>
        <dbReference type="ARBA" id="ARBA00022741"/>
    </source>
</evidence>
<dbReference type="EMBL" id="CAJNOL010000070">
    <property type="protein sequence ID" value="CAF0813585.1"/>
    <property type="molecule type" value="Genomic_DNA"/>
</dbReference>
<sequence>MEKYKIIKQLGDGTYGSVLLAQVKDTPQEKVAIKRMKKKYYSWQECMDLREVKALQKIRHANVIKLKEVIREDNNLYMIFEYMNENLYELMKKRDRLFPETNVRNVIFQLLQGLTYMHKLGFFHRDLKPENILCKGVELIKIADFGLARELRSRPPYTDYVSTRWYRAPEVLLRSTSYTSPIDIWAVGCIAAELYTLRPLFPGSSEIDQMFKICAVMGTPSRDEWPEGFMLAAKLSFRWPQCARTDLKKIIHSSNNDGIDLIGATLYWEPKRRPNAAQCLKHPYFKVSQDLLGTSSSNVSVINESSPSAQSRDSKQIFTDDWQTDGDKTPVSSSDLNDLDALLKEFEQPARSNIKENLNNQQQKSTKQTSGFGFDNSQQQKVSVPSIPKYDTTTSDNRKGIIPIFSKSNINSENRHGSHLKPSRKPSIDQSFDIDAILQGRSIQPPQPSKIIPPMAPIKDSVASPRRDSLSDWLNDDSLIKKSNTQKTTTNVISKPPMRFNADDYFSNASNNNNNYNNRDQNETKAPFLTTKPSAKQYYLGSTRYKPGINPRQAVRRDSFNLLAELANNSNSATRGPKLTSYVPTFGDQRKPSVQQPSTLFSDWPRFGQ</sequence>
<keyword evidence="10" id="KW-0808">Transferase</keyword>
<dbReference type="Gene3D" id="1.10.510.10">
    <property type="entry name" value="Transferase(Phosphotransferase) domain 1"/>
    <property type="match status" value="1"/>
</dbReference>
<evidence type="ECO:0000313" key="28">
    <source>
        <dbReference type="Proteomes" id="UP000663870"/>
    </source>
</evidence>
<keyword evidence="14 21" id="KW-0067">ATP-binding</keyword>
<keyword evidence="7" id="KW-0963">Cytoplasm</keyword>
<evidence type="ECO:0000313" key="25">
    <source>
        <dbReference type="EMBL" id="CAF0806473.1"/>
    </source>
</evidence>
<evidence type="ECO:0000256" key="21">
    <source>
        <dbReference type="PROSITE-ProRule" id="PRU10141"/>
    </source>
</evidence>
<dbReference type="SMART" id="SM00220">
    <property type="entry name" value="S_TKc"/>
    <property type="match status" value="1"/>
</dbReference>
<dbReference type="FunFam" id="1.10.510.10:FF:000104">
    <property type="entry name" value="serine/threonine-protein kinase MAK isoform X1"/>
    <property type="match status" value="1"/>
</dbReference>
<dbReference type="InterPro" id="IPR011009">
    <property type="entry name" value="Kinase-like_dom_sf"/>
</dbReference>